<dbReference type="PROSITE" id="PS51186">
    <property type="entry name" value="GNAT"/>
    <property type="match status" value="1"/>
</dbReference>
<dbReference type="Gene3D" id="3.40.630.30">
    <property type="match status" value="1"/>
</dbReference>
<feature type="domain" description="N-acetyltransferase" evidence="1">
    <location>
        <begin position="1"/>
        <end position="156"/>
    </location>
</feature>
<keyword evidence="3" id="KW-1185">Reference proteome</keyword>
<dbReference type="InterPro" id="IPR000182">
    <property type="entry name" value="GNAT_dom"/>
</dbReference>
<dbReference type="RefSeq" id="WP_386806060.1">
    <property type="nucleotide sequence ID" value="NZ_JBHTMU010000052.1"/>
</dbReference>
<gene>
    <name evidence="2" type="ORF">ACFQ4E_18760</name>
</gene>
<dbReference type="GO" id="GO:0016746">
    <property type="term" value="F:acyltransferase activity"/>
    <property type="evidence" value="ECO:0007669"/>
    <property type="project" value="UniProtKB-KW"/>
</dbReference>
<proteinExistence type="predicted"/>
<dbReference type="Pfam" id="PF13673">
    <property type="entry name" value="Acetyltransf_10"/>
    <property type="match status" value="1"/>
</dbReference>
<dbReference type="Proteomes" id="UP001597135">
    <property type="component" value="Unassembled WGS sequence"/>
</dbReference>
<reference evidence="3" key="1">
    <citation type="journal article" date="2019" name="Int. J. Syst. Evol. Microbiol.">
        <title>The Global Catalogue of Microorganisms (GCM) 10K type strain sequencing project: providing services to taxonomists for standard genome sequencing and annotation.</title>
        <authorList>
            <consortium name="The Broad Institute Genomics Platform"/>
            <consortium name="The Broad Institute Genome Sequencing Center for Infectious Disease"/>
            <person name="Wu L."/>
            <person name="Ma J."/>
        </authorList>
    </citation>
    <scope>NUCLEOTIDE SEQUENCE [LARGE SCALE GENOMIC DNA]</scope>
    <source>
        <strain evidence="3">CCUG 62953</strain>
    </source>
</reference>
<evidence type="ECO:0000259" key="1">
    <source>
        <dbReference type="PROSITE" id="PS51186"/>
    </source>
</evidence>
<evidence type="ECO:0000313" key="2">
    <source>
        <dbReference type="EMBL" id="MFD1344479.1"/>
    </source>
</evidence>
<dbReference type="CDD" id="cd04301">
    <property type="entry name" value="NAT_SF"/>
    <property type="match status" value="1"/>
</dbReference>
<keyword evidence="2" id="KW-0012">Acyltransferase</keyword>
<dbReference type="PANTHER" id="PTHR43451:SF1">
    <property type="entry name" value="ACETYLTRANSFERASE"/>
    <property type="match status" value="1"/>
</dbReference>
<accession>A0ABW3ZN06</accession>
<dbReference type="InterPro" id="IPR052564">
    <property type="entry name" value="N-acetyltrans/Recomb-assoc"/>
</dbReference>
<keyword evidence="2" id="KW-0808">Transferase</keyword>
<protein>
    <submittedName>
        <fullName evidence="2">GNAT family N-acetyltransferase</fullName>
        <ecNumber evidence="2">2.3.-.-</ecNumber>
    </submittedName>
</protein>
<dbReference type="EC" id="2.3.-.-" evidence="2"/>
<name>A0ABW3ZN06_9RHOB</name>
<dbReference type="SUPFAM" id="SSF55729">
    <property type="entry name" value="Acyl-CoA N-acyltransferases (Nat)"/>
    <property type="match status" value="1"/>
</dbReference>
<evidence type="ECO:0000313" key="3">
    <source>
        <dbReference type="Proteomes" id="UP001597135"/>
    </source>
</evidence>
<dbReference type="InterPro" id="IPR016181">
    <property type="entry name" value="Acyl_CoA_acyltransferase"/>
</dbReference>
<dbReference type="EMBL" id="JBHTMU010000052">
    <property type="protein sequence ID" value="MFD1344479.1"/>
    <property type="molecule type" value="Genomic_DNA"/>
</dbReference>
<comment type="caution">
    <text evidence="2">The sequence shown here is derived from an EMBL/GenBank/DDBJ whole genome shotgun (WGS) entry which is preliminary data.</text>
</comment>
<sequence length="163" mass="18171">MQIRPYTAQDASALAAIFHEAVHGPASQAYSAAQRRAWSPAPASAEQFASRISEERQVWVATDAEDRPLGFIELEADGHIDRFYCRPDVAGTGVGAALYRTLEEAAVERGIRQLRVEASEAARRFFEKQGFVTDARREFPYNGVEIHNYAMHKDLSRAASERS</sequence>
<dbReference type="PANTHER" id="PTHR43451">
    <property type="entry name" value="ACETYLTRANSFERASE (GNAT) FAMILY PROTEIN"/>
    <property type="match status" value="1"/>
</dbReference>
<organism evidence="2 3">
    <name type="scientific">Litorisediminicola beolgyonensis</name>
    <dbReference type="NCBI Taxonomy" id="1173614"/>
    <lineage>
        <taxon>Bacteria</taxon>
        <taxon>Pseudomonadati</taxon>
        <taxon>Pseudomonadota</taxon>
        <taxon>Alphaproteobacteria</taxon>
        <taxon>Rhodobacterales</taxon>
        <taxon>Paracoccaceae</taxon>
        <taxon>Litorisediminicola</taxon>
    </lineage>
</organism>